<keyword evidence="2" id="KW-1003">Cell membrane</keyword>
<feature type="transmembrane region" description="Helical" evidence="8">
    <location>
        <begin position="133"/>
        <end position="153"/>
    </location>
</feature>
<dbReference type="GO" id="GO:0009103">
    <property type="term" value="P:lipopolysaccharide biosynthetic process"/>
    <property type="evidence" value="ECO:0007669"/>
    <property type="project" value="TreeGrafter"/>
</dbReference>
<dbReference type="Pfam" id="PF00953">
    <property type="entry name" value="Glycos_transf_4"/>
    <property type="match status" value="1"/>
</dbReference>
<feature type="transmembrane region" description="Helical" evidence="8">
    <location>
        <begin position="165"/>
        <end position="182"/>
    </location>
</feature>
<feature type="transmembrane region" description="Helical" evidence="8">
    <location>
        <begin position="107"/>
        <end position="127"/>
    </location>
</feature>
<keyword evidence="4 8" id="KW-0812">Transmembrane</keyword>
<comment type="caution">
    <text evidence="9">The sequence shown here is derived from an EMBL/GenBank/DDBJ whole genome shotgun (WGS) entry which is preliminary data.</text>
</comment>
<dbReference type="GO" id="GO:0005886">
    <property type="term" value="C:plasma membrane"/>
    <property type="evidence" value="ECO:0007669"/>
    <property type="project" value="UniProtKB-SubCell"/>
</dbReference>
<dbReference type="Proteomes" id="UP000434044">
    <property type="component" value="Unassembled WGS sequence"/>
</dbReference>
<evidence type="ECO:0000256" key="1">
    <source>
        <dbReference type="ARBA" id="ARBA00004651"/>
    </source>
</evidence>
<feature type="transmembrane region" description="Helical" evidence="8">
    <location>
        <begin position="294"/>
        <end position="313"/>
    </location>
</feature>
<reference evidence="9 10" key="1">
    <citation type="submission" date="2019-11" db="EMBL/GenBank/DDBJ databases">
        <title>Whole-genome sequence of the anaerobic purple sulfur bacterium Allochromatium palmeri DSM 15591.</title>
        <authorList>
            <person name="Kyndt J.A."/>
            <person name="Meyer T.E."/>
        </authorList>
    </citation>
    <scope>NUCLEOTIDE SEQUENCE [LARGE SCALE GENOMIC DNA]</scope>
    <source>
        <strain evidence="9 10">DSM 15591</strain>
    </source>
</reference>
<name>A0A6N8E5T5_9GAMM</name>
<evidence type="ECO:0000256" key="3">
    <source>
        <dbReference type="ARBA" id="ARBA00022679"/>
    </source>
</evidence>
<keyword evidence="3 9" id="KW-0808">Transferase</keyword>
<dbReference type="GO" id="GO:0071555">
    <property type="term" value="P:cell wall organization"/>
    <property type="evidence" value="ECO:0007669"/>
    <property type="project" value="TreeGrafter"/>
</dbReference>
<feature type="binding site" evidence="7">
    <location>
        <position position="217"/>
    </location>
    <ligand>
        <name>Mg(2+)</name>
        <dbReference type="ChEBI" id="CHEBI:18420"/>
    </ligand>
</feature>
<comment type="subcellular location">
    <subcellularLocation>
        <location evidence="1">Cell membrane</location>
        <topology evidence="1">Multi-pass membrane protein</topology>
    </subcellularLocation>
</comment>
<gene>
    <name evidence="9" type="ORF">GJ668_00020</name>
</gene>
<dbReference type="InterPro" id="IPR000715">
    <property type="entry name" value="Glycosyl_transferase_4"/>
</dbReference>
<comment type="cofactor">
    <cofactor evidence="7">
        <name>Mg(2+)</name>
        <dbReference type="ChEBI" id="CHEBI:18420"/>
    </cofactor>
</comment>
<dbReference type="AlphaFoldDB" id="A0A6N8E5T5"/>
<evidence type="ECO:0000256" key="8">
    <source>
        <dbReference type="SAM" id="Phobius"/>
    </source>
</evidence>
<evidence type="ECO:0000256" key="4">
    <source>
        <dbReference type="ARBA" id="ARBA00022692"/>
    </source>
</evidence>
<feature type="transmembrane region" description="Helical" evidence="8">
    <location>
        <begin position="319"/>
        <end position="338"/>
    </location>
</feature>
<feature type="transmembrane region" description="Helical" evidence="8">
    <location>
        <begin position="6"/>
        <end position="27"/>
    </location>
</feature>
<feature type="binding site" evidence="7">
    <location>
        <position position="157"/>
    </location>
    <ligand>
        <name>Mg(2+)</name>
        <dbReference type="ChEBI" id="CHEBI:18420"/>
    </ligand>
</feature>
<feature type="transmembrane region" description="Helical" evidence="8">
    <location>
        <begin position="78"/>
        <end position="95"/>
    </location>
</feature>
<dbReference type="EMBL" id="WNKT01000001">
    <property type="protein sequence ID" value="MTW19475.1"/>
    <property type="molecule type" value="Genomic_DNA"/>
</dbReference>
<feature type="transmembrane region" description="Helical" evidence="8">
    <location>
        <begin position="188"/>
        <end position="206"/>
    </location>
</feature>
<keyword evidence="7" id="KW-0479">Metal-binding</keyword>
<keyword evidence="7" id="KW-0460">Magnesium</keyword>
<dbReference type="OrthoDB" id="9783652at2"/>
<dbReference type="CDD" id="cd06854">
    <property type="entry name" value="GT_WbpL_WbcO_like"/>
    <property type="match status" value="1"/>
</dbReference>
<keyword evidence="10" id="KW-1185">Reference proteome</keyword>
<sequence>MSSAIVPLVVVSVLALGLSLWLTRWLATRAGSGFGPLDHPNERSLHVAPVPRSGGLGVLAGVMLTLLAAFGLGWMDGALVWIAGALILVALVSFFDDLGDLSPLARLAAHGLAAGWLMLGGLGWSHLDLPGVTLVFPGWLALVLTLLFVIWMINLYNFMDGMDGLAGGMAVFGFLTLAWLGWRGDEPVYALICLGVAAASAGFLASNFPPARIFLGDVGSSSLGLLAAALALWGAQLGLFALWVAWLAFSPFIVDATWTLLARLARGERVWEAHRSHHYQRLVLAGWSHRRTVLRAYGLMAALSACAIAAPGLTPSDQWLLLGAWAVIYGVIHLKVGLVERNAQMDPA</sequence>
<evidence type="ECO:0000313" key="10">
    <source>
        <dbReference type="Proteomes" id="UP000434044"/>
    </source>
</evidence>
<keyword evidence="5 8" id="KW-1133">Transmembrane helix</keyword>
<dbReference type="GO" id="GO:0016780">
    <property type="term" value="F:phosphotransferase activity, for other substituted phosphate groups"/>
    <property type="evidence" value="ECO:0007669"/>
    <property type="project" value="InterPro"/>
</dbReference>
<keyword evidence="6 8" id="KW-0472">Membrane</keyword>
<evidence type="ECO:0000256" key="2">
    <source>
        <dbReference type="ARBA" id="ARBA00022475"/>
    </source>
</evidence>
<accession>A0A6N8E5T5</accession>
<dbReference type="GO" id="GO:0044038">
    <property type="term" value="P:cell wall macromolecule biosynthetic process"/>
    <property type="evidence" value="ECO:0007669"/>
    <property type="project" value="TreeGrafter"/>
</dbReference>
<organism evidence="9 10">
    <name type="scientific">Allochromatium palmeri</name>
    <dbReference type="NCBI Taxonomy" id="231048"/>
    <lineage>
        <taxon>Bacteria</taxon>
        <taxon>Pseudomonadati</taxon>
        <taxon>Pseudomonadota</taxon>
        <taxon>Gammaproteobacteria</taxon>
        <taxon>Chromatiales</taxon>
        <taxon>Chromatiaceae</taxon>
        <taxon>Allochromatium</taxon>
    </lineage>
</organism>
<evidence type="ECO:0000256" key="7">
    <source>
        <dbReference type="PIRSR" id="PIRSR600715-1"/>
    </source>
</evidence>
<dbReference type="PANTHER" id="PTHR22926">
    <property type="entry name" value="PHOSPHO-N-ACETYLMURAMOYL-PENTAPEPTIDE-TRANSFERASE"/>
    <property type="match status" value="1"/>
</dbReference>
<protein>
    <submittedName>
        <fullName evidence="9">Glycosyl transferase</fullName>
    </submittedName>
</protein>
<dbReference type="RefSeq" id="WP_155448069.1">
    <property type="nucleotide sequence ID" value="NZ_WNKT01000001.1"/>
</dbReference>
<proteinExistence type="predicted"/>
<dbReference type="GO" id="GO:0046872">
    <property type="term" value="F:metal ion binding"/>
    <property type="evidence" value="ECO:0007669"/>
    <property type="project" value="UniProtKB-KW"/>
</dbReference>
<evidence type="ECO:0000256" key="6">
    <source>
        <dbReference type="ARBA" id="ARBA00023136"/>
    </source>
</evidence>
<evidence type="ECO:0000256" key="5">
    <source>
        <dbReference type="ARBA" id="ARBA00022989"/>
    </source>
</evidence>
<feature type="transmembrane region" description="Helical" evidence="8">
    <location>
        <begin position="53"/>
        <end position="72"/>
    </location>
</feature>
<dbReference type="PANTHER" id="PTHR22926:SF3">
    <property type="entry name" value="UNDECAPRENYL-PHOSPHATE ALPHA-N-ACETYLGLUCOSAMINYL 1-PHOSPHATE TRANSFERASE"/>
    <property type="match status" value="1"/>
</dbReference>
<evidence type="ECO:0000313" key="9">
    <source>
        <dbReference type="EMBL" id="MTW19475.1"/>
    </source>
</evidence>